<dbReference type="AlphaFoldDB" id="A0A9W6XB91"/>
<reference evidence="1" key="1">
    <citation type="submission" date="2023-04" db="EMBL/GenBank/DDBJ databases">
        <title>Phytophthora fragariaefolia NBRC 109709.</title>
        <authorList>
            <person name="Ichikawa N."/>
            <person name="Sato H."/>
            <person name="Tonouchi N."/>
        </authorList>
    </citation>
    <scope>NUCLEOTIDE SEQUENCE</scope>
    <source>
        <strain evidence="1">NBRC 109709</strain>
    </source>
</reference>
<proteinExistence type="predicted"/>
<dbReference type="EMBL" id="BSXT01000848">
    <property type="protein sequence ID" value="GMF35089.1"/>
    <property type="molecule type" value="Genomic_DNA"/>
</dbReference>
<gene>
    <name evidence="1" type="ORF">Pfra01_000920300</name>
</gene>
<evidence type="ECO:0000313" key="1">
    <source>
        <dbReference type="EMBL" id="GMF35089.1"/>
    </source>
</evidence>
<sequence length="174" mass="19772">MVLQALASVDYIRMSRLALAILVTLPALLLTSEGSSVFKVGATADANSEFINSKQQLRTATSLPLTRTDDEERGIASLVVSTLPTLLSKLKRSVGKLELQYNTFWSNRSLRKLEKMYRSGETPQKLALKYGPTKKAKLQHEYRKFHKWRSHWAKGRTYPRPNTVNGTPKLKRLR</sequence>
<evidence type="ECO:0000313" key="2">
    <source>
        <dbReference type="Proteomes" id="UP001165121"/>
    </source>
</evidence>
<accession>A0A9W6XB91</accession>
<dbReference type="Proteomes" id="UP001165121">
    <property type="component" value="Unassembled WGS sequence"/>
</dbReference>
<name>A0A9W6XB91_9STRA</name>
<organism evidence="1 2">
    <name type="scientific">Phytophthora fragariaefolia</name>
    <dbReference type="NCBI Taxonomy" id="1490495"/>
    <lineage>
        <taxon>Eukaryota</taxon>
        <taxon>Sar</taxon>
        <taxon>Stramenopiles</taxon>
        <taxon>Oomycota</taxon>
        <taxon>Peronosporomycetes</taxon>
        <taxon>Peronosporales</taxon>
        <taxon>Peronosporaceae</taxon>
        <taxon>Phytophthora</taxon>
    </lineage>
</organism>
<comment type="caution">
    <text evidence="1">The sequence shown here is derived from an EMBL/GenBank/DDBJ whole genome shotgun (WGS) entry which is preliminary data.</text>
</comment>
<keyword evidence="2" id="KW-1185">Reference proteome</keyword>
<protein>
    <submittedName>
        <fullName evidence="1">Unnamed protein product</fullName>
    </submittedName>
</protein>